<proteinExistence type="predicted"/>
<gene>
    <name evidence="2" type="ORF">Zmor_017748</name>
</gene>
<feature type="compositionally biased region" description="Basic and acidic residues" evidence="1">
    <location>
        <begin position="1"/>
        <end position="10"/>
    </location>
</feature>
<name>A0AA38MCY2_9CUCU</name>
<comment type="caution">
    <text evidence="2">The sequence shown here is derived from an EMBL/GenBank/DDBJ whole genome shotgun (WGS) entry which is preliminary data.</text>
</comment>
<keyword evidence="3" id="KW-1185">Reference proteome</keyword>
<evidence type="ECO:0000313" key="3">
    <source>
        <dbReference type="Proteomes" id="UP001168821"/>
    </source>
</evidence>
<reference evidence="2" key="1">
    <citation type="journal article" date="2023" name="G3 (Bethesda)">
        <title>Whole genome assemblies of Zophobas morio and Tenebrio molitor.</title>
        <authorList>
            <person name="Kaur S."/>
            <person name="Stinson S.A."/>
            <person name="diCenzo G.C."/>
        </authorList>
    </citation>
    <scope>NUCLEOTIDE SEQUENCE</scope>
    <source>
        <strain evidence="2">QUZm001</strain>
    </source>
</reference>
<evidence type="ECO:0000313" key="2">
    <source>
        <dbReference type="EMBL" id="KAJ3651729.1"/>
    </source>
</evidence>
<sequence>MVISVREHLRGAASPRSWYLQSQTHDRGRDRTERILQAEEQILEHDEEEPDISTPDLQLKLEFHSLSAPYIKRARPYHVRKVQGLESADCPH</sequence>
<dbReference type="EMBL" id="JALNTZ010000005">
    <property type="protein sequence ID" value="KAJ3651729.1"/>
    <property type="molecule type" value="Genomic_DNA"/>
</dbReference>
<dbReference type="AlphaFoldDB" id="A0AA38MCY2"/>
<dbReference type="Proteomes" id="UP001168821">
    <property type="component" value="Unassembled WGS sequence"/>
</dbReference>
<feature type="region of interest" description="Disordered" evidence="1">
    <location>
        <begin position="1"/>
        <end position="30"/>
    </location>
</feature>
<evidence type="ECO:0000256" key="1">
    <source>
        <dbReference type="SAM" id="MobiDB-lite"/>
    </source>
</evidence>
<accession>A0AA38MCY2</accession>
<organism evidence="2 3">
    <name type="scientific">Zophobas morio</name>
    <dbReference type="NCBI Taxonomy" id="2755281"/>
    <lineage>
        <taxon>Eukaryota</taxon>
        <taxon>Metazoa</taxon>
        <taxon>Ecdysozoa</taxon>
        <taxon>Arthropoda</taxon>
        <taxon>Hexapoda</taxon>
        <taxon>Insecta</taxon>
        <taxon>Pterygota</taxon>
        <taxon>Neoptera</taxon>
        <taxon>Endopterygota</taxon>
        <taxon>Coleoptera</taxon>
        <taxon>Polyphaga</taxon>
        <taxon>Cucujiformia</taxon>
        <taxon>Tenebrionidae</taxon>
        <taxon>Zophobas</taxon>
    </lineage>
</organism>
<protein>
    <submittedName>
        <fullName evidence="2">Uncharacterized protein</fullName>
    </submittedName>
</protein>